<keyword evidence="2 5" id="KW-0812">Transmembrane</keyword>
<name>A0A926JDT8_9RHOB</name>
<dbReference type="Gene3D" id="1.10.3720.10">
    <property type="entry name" value="MetI-like"/>
    <property type="match status" value="1"/>
</dbReference>
<evidence type="ECO:0000256" key="4">
    <source>
        <dbReference type="ARBA" id="ARBA00023136"/>
    </source>
</evidence>
<evidence type="ECO:0000256" key="5">
    <source>
        <dbReference type="SAM" id="Phobius"/>
    </source>
</evidence>
<keyword evidence="3 5" id="KW-1133">Transmembrane helix</keyword>
<dbReference type="AlphaFoldDB" id="A0A926JDT8"/>
<comment type="subcellular location">
    <subcellularLocation>
        <location evidence="1">Cell membrane</location>
        <topology evidence="1">Multi-pass membrane protein</topology>
    </subcellularLocation>
</comment>
<feature type="domain" description="ABC transmembrane type-1" evidence="6">
    <location>
        <begin position="2"/>
        <end position="75"/>
    </location>
</feature>
<evidence type="ECO:0000313" key="7">
    <source>
        <dbReference type="EMBL" id="MBC9248560.1"/>
    </source>
</evidence>
<feature type="transmembrane region" description="Helical" evidence="5">
    <location>
        <begin position="46"/>
        <end position="67"/>
    </location>
</feature>
<evidence type="ECO:0000256" key="2">
    <source>
        <dbReference type="ARBA" id="ARBA00022692"/>
    </source>
</evidence>
<dbReference type="InterPro" id="IPR051613">
    <property type="entry name" value="ABC_transp_permease_HisMQ"/>
</dbReference>
<dbReference type="InterPro" id="IPR035906">
    <property type="entry name" value="MetI-like_sf"/>
</dbReference>
<evidence type="ECO:0000313" key="8">
    <source>
        <dbReference type="Proteomes" id="UP000608594"/>
    </source>
</evidence>
<organism evidence="7 8">
    <name type="scientific">Paracoccus amoyensis</name>
    <dbReference type="NCBI Taxonomy" id="2760093"/>
    <lineage>
        <taxon>Bacteria</taxon>
        <taxon>Pseudomonadati</taxon>
        <taxon>Pseudomonadota</taxon>
        <taxon>Alphaproteobacteria</taxon>
        <taxon>Rhodobacterales</taxon>
        <taxon>Paracoccaceae</taxon>
        <taxon>Paracoccus</taxon>
    </lineage>
</organism>
<accession>A0A926JDT8</accession>
<evidence type="ECO:0000256" key="1">
    <source>
        <dbReference type="ARBA" id="ARBA00004651"/>
    </source>
</evidence>
<dbReference type="Pfam" id="PF00528">
    <property type="entry name" value="BPD_transp_1"/>
    <property type="match status" value="1"/>
</dbReference>
<dbReference type="SUPFAM" id="SSF161098">
    <property type="entry name" value="MetI-like"/>
    <property type="match status" value="1"/>
</dbReference>
<evidence type="ECO:0000259" key="6">
    <source>
        <dbReference type="Pfam" id="PF00528"/>
    </source>
</evidence>
<dbReference type="Proteomes" id="UP000608594">
    <property type="component" value="Unassembled WGS sequence"/>
</dbReference>
<dbReference type="EMBL" id="JACOQL010000009">
    <property type="protein sequence ID" value="MBC9248560.1"/>
    <property type="molecule type" value="Genomic_DNA"/>
</dbReference>
<gene>
    <name evidence="7" type="ORF">H4P12_18010</name>
</gene>
<proteinExistence type="predicted"/>
<evidence type="ECO:0000256" key="3">
    <source>
        <dbReference type="ARBA" id="ARBA00022989"/>
    </source>
</evidence>
<dbReference type="GO" id="GO:0005886">
    <property type="term" value="C:plasma membrane"/>
    <property type="evidence" value="ECO:0007669"/>
    <property type="project" value="UniProtKB-SubCell"/>
</dbReference>
<dbReference type="InterPro" id="IPR000515">
    <property type="entry name" value="MetI-like"/>
</dbReference>
<comment type="caution">
    <text evidence="7">The sequence shown here is derived from an EMBL/GenBank/DDBJ whole genome shotgun (WGS) entry which is preliminary data.</text>
</comment>
<dbReference type="PANTHER" id="PTHR30133">
    <property type="entry name" value="CATIONIC AMINO ACID TRANSPORTER, MEMBRANE COMPONENT"/>
    <property type="match status" value="1"/>
</dbReference>
<keyword evidence="8" id="KW-1185">Reference proteome</keyword>
<sequence>MIRYALPSFTNNWLTLMKTTALVSIIGLEDIVYTALSAGRTSQKPFVFLLTVLIIYLALMAISDIVLRLVERRYNRGVTFPQGRFHA</sequence>
<keyword evidence="4 5" id="KW-0472">Membrane</keyword>
<protein>
    <recommendedName>
        <fullName evidence="6">ABC transmembrane type-1 domain-containing protein</fullName>
    </recommendedName>
</protein>
<reference evidence="7" key="1">
    <citation type="submission" date="2020-08" db="EMBL/GenBank/DDBJ databases">
        <title>Paracoccus amoyensis sp. nov., isolated from the surface seawater at coast of Xiamen, Fujian.</title>
        <authorList>
            <person name="Lyu L."/>
        </authorList>
    </citation>
    <scope>NUCLEOTIDE SEQUENCE</scope>
    <source>
        <strain evidence="7">11-3</strain>
    </source>
</reference>
<dbReference type="GO" id="GO:0055085">
    <property type="term" value="P:transmembrane transport"/>
    <property type="evidence" value="ECO:0007669"/>
    <property type="project" value="InterPro"/>
</dbReference>